<accession>A0A6A5SZ30</accession>
<evidence type="ECO:0000313" key="2">
    <source>
        <dbReference type="EMBL" id="KAF1945651.1"/>
    </source>
</evidence>
<gene>
    <name evidence="2" type="ORF">EJ02DRAFT_509331</name>
</gene>
<feature type="region of interest" description="Disordered" evidence="1">
    <location>
        <begin position="263"/>
        <end position="283"/>
    </location>
</feature>
<evidence type="ECO:0000313" key="3">
    <source>
        <dbReference type="Proteomes" id="UP000800038"/>
    </source>
</evidence>
<proteinExistence type="predicted"/>
<sequence length="283" mass="31928">MIRRSDEFNPFNKYEDFSMDKPRTIAELSSWGTHRDGDDPEGDKTSPLLRGIYINSTFRNSRMASFFQPGCIINPAFDTDNTDRLGRKWRGDVSMEALQAANLRFKPRIGLHLDEPARRHFCSLISPQQTKTTTYSSLHTIEPQFNPSFLPTCALSMIHDSYEPGCTLGLFSSAIYCAHPQRTYHCFHPRSSCSTAFNHDVPFTVSTHNVPVTASAHDGPVTAFTYDAPVTVFTHNAPVTASTHNVPAILCSHTTHLLQSNLQKRESARYEKTVNEPLHRARR</sequence>
<dbReference type="AlphaFoldDB" id="A0A6A5SZ30"/>
<organism evidence="2 3">
    <name type="scientific">Clathrospora elynae</name>
    <dbReference type="NCBI Taxonomy" id="706981"/>
    <lineage>
        <taxon>Eukaryota</taxon>
        <taxon>Fungi</taxon>
        <taxon>Dikarya</taxon>
        <taxon>Ascomycota</taxon>
        <taxon>Pezizomycotina</taxon>
        <taxon>Dothideomycetes</taxon>
        <taxon>Pleosporomycetidae</taxon>
        <taxon>Pleosporales</taxon>
        <taxon>Diademaceae</taxon>
        <taxon>Clathrospora</taxon>
    </lineage>
</organism>
<dbReference type="EMBL" id="ML976008">
    <property type="protein sequence ID" value="KAF1945651.1"/>
    <property type="molecule type" value="Genomic_DNA"/>
</dbReference>
<dbReference type="Proteomes" id="UP000800038">
    <property type="component" value="Unassembled WGS sequence"/>
</dbReference>
<evidence type="ECO:0000256" key="1">
    <source>
        <dbReference type="SAM" id="MobiDB-lite"/>
    </source>
</evidence>
<keyword evidence="3" id="KW-1185">Reference proteome</keyword>
<name>A0A6A5SZ30_9PLEO</name>
<protein>
    <submittedName>
        <fullName evidence="2">Uncharacterized protein</fullName>
    </submittedName>
</protein>
<reference evidence="2" key="1">
    <citation type="journal article" date="2020" name="Stud. Mycol.">
        <title>101 Dothideomycetes genomes: a test case for predicting lifestyles and emergence of pathogens.</title>
        <authorList>
            <person name="Haridas S."/>
            <person name="Albert R."/>
            <person name="Binder M."/>
            <person name="Bloem J."/>
            <person name="Labutti K."/>
            <person name="Salamov A."/>
            <person name="Andreopoulos B."/>
            <person name="Baker S."/>
            <person name="Barry K."/>
            <person name="Bills G."/>
            <person name="Bluhm B."/>
            <person name="Cannon C."/>
            <person name="Castanera R."/>
            <person name="Culley D."/>
            <person name="Daum C."/>
            <person name="Ezra D."/>
            <person name="Gonzalez J."/>
            <person name="Henrissat B."/>
            <person name="Kuo A."/>
            <person name="Liang C."/>
            <person name="Lipzen A."/>
            <person name="Lutzoni F."/>
            <person name="Magnuson J."/>
            <person name="Mondo S."/>
            <person name="Nolan M."/>
            <person name="Ohm R."/>
            <person name="Pangilinan J."/>
            <person name="Park H.-J."/>
            <person name="Ramirez L."/>
            <person name="Alfaro M."/>
            <person name="Sun H."/>
            <person name="Tritt A."/>
            <person name="Yoshinaga Y."/>
            <person name="Zwiers L.-H."/>
            <person name="Turgeon B."/>
            <person name="Goodwin S."/>
            <person name="Spatafora J."/>
            <person name="Crous P."/>
            <person name="Grigoriev I."/>
        </authorList>
    </citation>
    <scope>NUCLEOTIDE SEQUENCE</scope>
    <source>
        <strain evidence="2">CBS 161.51</strain>
    </source>
</reference>